<dbReference type="GO" id="GO:0005507">
    <property type="term" value="F:copper ion binding"/>
    <property type="evidence" value="ECO:0007669"/>
    <property type="project" value="InterPro"/>
</dbReference>
<sequence length="550" mass="59154">MTPSSLALALFIFLWSGSSNAALRSYSFTIHQGSRAPDGVSREVYLINSQQPGPQIDVDEGDDVEVFVKNQLPVETTIHWHGLLQRGTPEMDGVPGVSQLPIAPGSNFTYKFSVKNEYGFYWYHSHFRAYYNDAIRGALMIYPAPSRIRPFESLASNSAEKSALLQAERNATSVLLNDWTHSVSDTIYAQYFETGTYPFCVDSLLANGLGRVQCLPESILQAGTGLGLNLPLEETTNTSVASGPMTMATMAKRMSTGDTVSADNIAQATTLVHTSMASMPVGISSSAETIPSSTMPVSAVSMASKTSSAAMSAMPGFNASSMAPENCVNTTSPLLTIDSNYTQGWLALNLVNSGAVSQLAVSLDAHSIFVYAADGLFVELQEVKVLSIAVGQRYSVMIKLDQQPGAYLLRFASYPGGDMQQVIEGQAIVSYNAESLDTGVEVLDDSASTWMLKNGSAVANVTELDPTLLRPFEGNNPRSGPAGLTKTFLVSQTGIVTWVVDRYPYSEPTIPVLYGNTSDGWQANTTIHMPFNSTVDIVMMIANDSMDTVT</sequence>
<feature type="signal peptide" evidence="6">
    <location>
        <begin position="1"/>
        <end position="21"/>
    </location>
</feature>
<accession>A0A4U0XHR0</accession>
<evidence type="ECO:0000256" key="1">
    <source>
        <dbReference type="ARBA" id="ARBA00010609"/>
    </source>
</evidence>
<dbReference type="GO" id="GO:0016491">
    <property type="term" value="F:oxidoreductase activity"/>
    <property type="evidence" value="ECO:0007669"/>
    <property type="project" value="UniProtKB-KW"/>
</dbReference>
<dbReference type="SUPFAM" id="SSF49503">
    <property type="entry name" value="Cupredoxins"/>
    <property type="match status" value="2"/>
</dbReference>
<comment type="similarity">
    <text evidence="1">Belongs to the multicopper oxidase family.</text>
</comment>
<dbReference type="InterPro" id="IPR045087">
    <property type="entry name" value="Cu-oxidase_fam"/>
</dbReference>
<keyword evidence="10" id="KW-1185">Reference proteome</keyword>
<keyword evidence="4" id="KW-0186">Copper</keyword>
<dbReference type="STRING" id="331657.A0A4U0XHR0"/>
<evidence type="ECO:0000313" key="9">
    <source>
        <dbReference type="EMBL" id="TKA75606.1"/>
    </source>
</evidence>
<dbReference type="AlphaFoldDB" id="A0A4U0XHR0"/>
<comment type="caution">
    <text evidence="9">The sequence shown here is derived from an EMBL/GenBank/DDBJ whole genome shotgun (WGS) entry which is preliminary data.</text>
</comment>
<dbReference type="InterPro" id="IPR008972">
    <property type="entry name" value="Cupredoxin"/>
</dbReference>
<dbReference type="Gene3D" id="2.60.40.420">
    <property type="entry name" value="Cupredoxins - blue copper proteins"/>
    <property type="match status" value="2"/>
</dbReference>
<keyword evidence="3" id="KW-0560">Oxidoreductase</keyword>
<evidence type="ECO:0000256" key="2">
    <source>
        <dbReference type="ARBA" id="ARBA00022723"/>
    </source>
</evidence>
<evidence type="ECO:0008006" key="11">
    <source>
        <dbReference type="Google" id="ProtNLM"/>
    </source>
</evidence>
<dbReference type="CDD" id="cd13850">
    <property type="entry name" value="CuRO_1_Abr2_like"/>
    <property type="match status" value="1"/>
</dbReference>
<keyword evidence="5" id="KW-0325">Glycoprotein</keyword>
<reference evidence="9 10" key="1">
    <citation type="submission" date="2017-03" db="EMBL/GenBank/DDBJ databases">
        <title>Genomes of endolithic fungi from Antarctica.</title>
        <authorList>
            <person name="Coleine C."/>
            <person name="Masonjones S."/>
            <person name="Stajich J.E."/>
        </authorList>
    </citation>
    <scope>NUCLEOTIDE SEQUENCE [LARGE SCALE GENOMIC DNA]</scope>
    <source>
        <strain evidence="9 10">CCFEE 5187</strain>
    </source>
</reference>
<feature type="domain" description="Plastocyanin-like" evidence="8">
    <location>
        <begin position="32"/>
        <end position="144"/>
    </location>
</feature>
<keyword evidence="6" id="KW-0732">Signal</keyword>
<organism evidence="9 10">
    <name type="scientific">Cryomyces minteri</name>
    <dbReference type="NCBI Taxonomy" id="331657"/>
    <lineage>
        <taxon>Eukaryota</taxon>
        <taxon>Fungi</taxon>
        <taxon>Dikarya</taxon>
        <taxon>Ascomycota</taxon>
        <taxon>Pezizomycotina</taxon>
        <taxon>Dothideomycetes</taxon>
        <taxon>Dothideomycetes incertae sedis</taxon>
        <taxon>Cryomyces</taxon>
    </lineage>
</organism>
<dbReference type="PANTHER" id="PTHR11709:SF488">
    <property type="entry name" value="LACCASE-RELATED"/>
    <property type="match status" value="1"/>
</dbReference>
<evidence type="ECO:0000256" key="3">
    <source>
        <dbReference type="ARBA" id="ARBA00023002"/>
    </source>
</evidence>
<dbReference type="Pfam" id="PF00394">
    <property type="entry name" value="Cu-oxidase"/>
    <property type="match status" value="1"/>
</dbReference>
<evidence type="ECO:0000313" key="10">
    <source>
        <dbReference type="Proteomes" id="UP000308768"/>
    </source>
</evidence>
<dbReference type="Pfam" id="PF07732">
    <property type="entry name" value="Cu-oxidase_3"/>
    <property type="match status" value="1"/>
</dbReference>
<evidence type="ECO:0000259" key="8">
    <source>
        <dbReference type="Pfam" id="PF07732"/>
    </source>
</evidence>
<dbReference type="OrthoDB" id="2121828at2759"/>
<evidence type="ECO:0000256" key="6">
    <source>
        <dbReference type="SAM" id="SignalP"/>
    </source>
</evidence>
<evidence type="ECO:0000256" key="4">
    <source>
        <dbReference type="ARBA" id="ARBA00023008"/>
    </source>
</evidence>
<dbReference type="InterPro" id="IPR001117">
    <property type="entry name" value="Cu-oxidase_2nd"/>
</dbReference>
<feature type="chain" id="PRO_5020931338" description="Plastocyanin-like domain-containing protein" evidence="6">
    <location>
        <begin position="22"/>
        <end position="550"/>
    </location>
</feature>
<dbReference type="EMBL" id="NAJN01000282">
    <property type="protein sequence ID" value="TKA75606.1"/>
    <property type="molecule type" value="Genomic_DNA"/>
</dbReference>
<feature type="domain" description="Plastocyanin-like" evidence="7">
    <location>
        <begin position="348"/>
        <end position="417"/>
    </location>
</feature>
<evidence type="ECO:0000256" key="5">
    <source>
        <dbReference type="ARBA" id="ARBA00023180"/>
    </source>
</evidence>
<proteinExistence type="inferred from homology"/>
<keyword evidence="2" id="KW-0479">Metal-binding</keyword>
<dbReference type="Proteomes" id="UP000308768">
    <property type="component" value="Unassembled WGS sequence"/>
</dbReference>
<protein>
    <recommendedName>
        <fullName evidence="11">Plastocyanin-like domain-containing protein</fullName>
    </recommendedName>
</protein>
<dbReference type="InterPro" id="IPR011707">
    <property type="entry name" value="Cu-oxidase-like_N"/>
</dbReference>
<evidence type="ECO:0000259" key="7">
    <source>
        <dbReference type="Pfam" id="PF00394"/>
    </source>
</evidence>
<gene>
    <name evidence="9" type="ORF">B0A49_03868</name>
</gene>
<dbReference type="PANTHER" id="PTHR11709">
    <property type="entry name" value="MULTI-COPPER OXIDASE"/>
    <property type="match status" value="1"/>
</dbReference>
<name>A0A4U0XHR0_9PEZI</name>